<dbReference type="InterPro" id="IPR018094">
    <property type="entry name" value="Thymidylate_kinase"/>
</dbReference>
<name>B5X868_SALSA</name>
<evidence type="ECO:0000256" key="8">
    <source>
        <dbReference type="ARBA" id="ARBA00022840"/>
    </source>
</evidence>
<dbReference type="Pfam" id="PF02223">
    <property type="entry name" value="Thymidylate_kin"/>
    <property type="match status" value="1"/>
</dbReference>
<dbReference type="EC" id="2.7.4.9" evidence="3"/>
<dbReference type="GO" id="GO:0004798">
    <property type="term" value="F:dTMP kinase activity"/>
    <property type="evidence" value="ECO:0007669"/>
    <property type="project" value="UniProtKB-EC"/>
</dbReference>
<dbReference type="GO" id="GO:0005739">
    <property type="term" value="C:mitochondrion"/>
    <property type="evidence" value="ECO:0007669"/>
    <property type="project" value="TreeGrafter"/>
</dbReference>
<evidence type="ECO:0000256" key="3">
    <source>
        <dbReference type="ARBA" id="ARBA00012980"/>
    </source>
</evidence>
<dbReference type="GO" id="GO:0004550">
    <property type="term" value="F:nucleoside diphosphate kinase activity"/>
    <property type="evidence" value="ECO:0007669"/>
    <property type="project" value="TreeGrafter"/>
</dbReference>
<evidence type="ECO:0000313" key="10">
    <source>
        <dbReference type="EMBL" id="ACI67038.1"/>
    </source>
</evidence>
<evidence type="ECO:0000256" key="4">
    <source>
        <dbReference type="ARBA" id="ARBA00022679"/>
    </source>
</evidence>
<comment type="pathway">
    <text evidence="1">Pyrimidine metabolism; dTTP biosynthesis.</text>
</comment>
<keyword evidence="7 10" id="KW-0418">Kinase</keyword>
<dbReference type="STRING" id="8030.ENSSSAP00000094492"/>
<dbReference type="InterPro" id="IPR018095">
    <property type="entry name" value="Thymidylate_kin_CS"/>
</dbReference>
<protein>
    <recommendedName>
        <fullName evidence="3">dTMP kinase</fullName>
        <ecNumber evidence="3">2.7.4.9</ecNumber>
    </recommendedName>
</protein>
<dbReference type="GO" id="GO:0006233">
    <property type="term" value="P:dTDP biosynthetic process"/>
    <property type="evidence" value="ECO:0007669"/>
    <property type="project" value="InterPro"/>
</dbReference>
<feature type="domain" description="Thymidylate kinase-like" evidence="9">
    <location>
        <begin position="11"/>
        <end position="109"/>
    </location>
</feature>
<dbReference type="KEGG" id="sasa:106560660"/>
<dbReference type="GO" id="GO:0005829">
    <property type="term" value="C:cytosol"/>
    <property type="evidence" value="ECO:0007669"/>
    <property type="project" value="TreeGrafter"/>
</dbReference>
<keyword evidence="8" id="KW-0067">ATP-binding</keyword>
<evidence type="ECO:0000256" key="2">
    <source>
        <dbReference type="ARBA" id="ARBA00009776"/>
    </source>
</evidence>
<accession>B5X868</accession>
<reference evidence="11" key="3">
    <citation type="submission" date="2010-08" db="EMBL/GenBank/DDBJ databases">
        <authorList>
            <consortium name="cGRASP (B.F. Koop &amp; W.S. Davidson)"/>
        </authorList>
    </citation>
    <scope>NUCLEOTIDE SEQUENCE</scope>
    <source>
        <tissue evidence="11">Thyroid</tissue>
    </source>
</reference>
<dbReference type="AlphaFoldDB" id="B5X868"/>
<dbReference type="InterPro" id="IPR039430">
    <property type="entry name" value="Thymidylate_kin-like_dom"/>
</dbReference>
<dbReference type="InterPro" id="IPR027417">
    <property type="entry name" value="P-loop_NTPase"/>
</dbReference>
<dbReference type="EMBL" id="BT125214">
    <property type="protein sequence ID" value="ADM15955.1"/>
    <property type="molecule type" value="mRNA"/>
</dbReference>
<dbReference type="GO" id="GO:0006227">
    <property type="term" value="P:dUDP biosynthetic process"/>
    <property type="evidence" value="ECO:0007669"/>
    <property type="project" value="TreeGrafter"/>
</dbReference>
<keyword evidence="6" id="KW-0547">Nucleotide-binding</keyword>
<reference evidence="10" key="1">
    <citation type="submission" date="2008-10" db="EMBL/GenBank/DDBJ databases">
        <title>Salmo salar full-length cDNAs.</title>
        <authorList>
            <consortium name="cGRASP (B.F. Koop &amp; W.S. Davidson)"/>
            <person name="Leong J."/>
            <person name="von Schalburg K."/>
            <person name="Cooper G."/>
            <person name="Moore R."/>
            <person name="Holt R."/>
            <person name="Davidson W.S."/>
            <person name="Koop B.F."/>
        </authorList>
    </citation>
    <scope>NUCLEOTIDE SEQUENCE</scope>
    <source>
        <tissue evidence="10">Thyroid</tissue>
    </source>
</reference>
<dbReference type="PANTHER" id="PTHR10344">
    <property type="entry name" value="THYMIDYLATE KINASE"/>
    <property type="match status" value="1"/>
</dbReference>
<dbReference type="GO" id="GO:0005634">
    <property type="term" value="C:nucleus"/>
    <property type="evidence" value="ECO:0007669"/>
    <property type="project" value="TreeGrafter"/>
</dbReference>
<keyword evidence="4" id="KW-0808">Transferase</keyword>
<dbReference type="PROSITE" id="PS01331">
    <property type="entry name" value="THYMIDYLATE_KINASE"/>
    <property type="match status" value="1"/>
</dbReference>
<dbReference type="SUPFAM" id="SSF52540">
    <property type="entry name" value="P-loop containing nucleoside triphosphate hydrolases"/>
    <property type="match status" value="1"/>
</dbReference>
<proteinExistence type="evidence at transcript level"/>
<evidence type="ECO:0000256" key="1">
    <source>
        <dbReference type="ARBA" id="ARBA00004992"/>
    </source>
</evidence>
<keyword evidence="5" id="KW-0545">Nucleotide biosynthesis</keyword>
<evidence type="ECO:0000256" key="6">
    <source>
        <dbReference type="ARBA" id="ARBA00022741"/>
    </source>
</evidence>
<sequence>MTCRRGALIVLEGVDKAGKTTQCNKLVQALQDSGQKAEMMKFPERTTKIGQLINSYLENKSNLEDHTVHLLFSANRWELMPLMKEKLEQGISLVVDRYAFSGVAFTSANPWFQSGLVYES</sequence>
<organism evidence="10">
    <name type="scientific">Salmo salar</name>
    <name type="common">Atlantic salmon</name>
    <dbReference type="NCBI Taxonomy" id="8030"/>
    <lineage>
        <taxon>Eukaryota</taxon>
        <taxon>Metazoa</taxon>
        <taxon>Chordata</taxon>
        <taxon>Craniata</taxon>
        <taxon>Vertebrata</taxon>
        <taxon>Euteleostomi</taxon>
        <taxon>Actinopterygii</taxon>
        <taxon>Neopterygii</taxon>
        <taxon>Teleostei</taxon>
        <taxon>Protacanthopterygii</taxon>
        <taxon>Salmoniformes</taxon>
        <taxon>Salmonidae</taxon>
        <taxon>Salmoninae</taxon>
        <taxon>Salmo</taxon>
    </lineage>
</organism>
<evidence type="ECO:0000256" key="7">
    <source>
        <dbReference type="ARBA" id="ARBA00022777"/>
    </source>
</evidence>
<dbReference type="NCBIfam" id="TIGR00041">
    <property type="entry name" value="DTMP_kinase"/>
    <property type="match status" value="1"/>
</dbReference>
<dbReference type="EMBL" id="BT047237">
    <property type="protein sequence ID" value="ACI67038.1"/>
    <property type="molecule type" value="mRNA"/>
</dbReference>
<evidence type="ECO:0000313" key="11">
    <source>
        <dbReference type="EMBL" id="ADM15955.1"/>
    </source>
</evidence>
<dbReference type="PANTHER" id="PTHR10344:SF1">
    <property type="entry name" value="THYMIDYLATE KINASE"/>
    <property type="match status" value="1"/>
</dbReference>
<evidence type="ECO:0000259" key="9">
    <source>
        <dbReference type="Pfam" id="PF02223"/>
    </source>
</evidence>
<dbReference type="GO" id="GO:0006235">
    <property type="term" value="P:dTTP biosynthetic process"/>
    <property type="evidence" value="ECO:0007669"/>
    <property type="project" value="TreeGrafter"/>
</dbReference>
<dbReference type="GO" id="GO:0005524">
    <property type="term" value="F:ATP binding"/>
    <property type="evidence" value="ECO:0007669"/>
    <property type="project" value="UniProtKB-KW"/>
</dbReference>
<comment type="similarity">
    <text evidence="2">Belongs to the thymidylate kinase family.</text>
</comment>
<dbReference type="Gene3D" id="3.40.50.300">
    <property type="entry name" value="P-loop containing nucleotide triphosphate hydrolases"/>
    <property type="match status" value="1"/>
</dbReference>
<dbReference type="PaxDb" id="8030-ENSSSAP00000094492"/>
<evidence type="ECO:0000256" key="5">
    <source>
        <dbReference type="ARBA" id="ARBA00022727"/>
    </source>
</evidence>
<reference evidence="11" key="2">
    <citation type="journal article" date="2010" name="BMC Genomics">
        <title>Salmo salar and Esox lucius full-length cDNA sequences reveal changes in evolutionary pressures on a post-tetraploidization genome.</title>
        <authorList>
            <person name="Leong J.S."/>
            <person name="Jantzen S.G."/>
            <person name="von Schalburg K.R."/>
            <person name="Cooper G.A."/>
            <person name="Messmer A.M."/>
            <person name="Liao N.Y."/>
            <person name="Munro S."/>
            <person name="Moore R."/>
            <person name="Holt R.A."/>
            <person name="Jones S.J."/>
            <person name="Davidson W.S."/>
            <person name="Koop B.F."/>
        </authorList>
    </citation>
    <scope>NUCLEOTIDE SEQUENCE</scope>
    <source>
        <tissue evidence="11">Thyroid</tissue>
    </source>
</reference>
<gene>
    <name evidence="10" type="primary">DTYMK</name>
</gene>